<name>A0A7X8SPK5_9BACT</name>
<proteinExistence type="predicted"/>
<gene>
    <name evidence="1" type="ORF">HGP29_22795</name>
</gene>
<organism evidence="1 2">
    <name type="scientific">Flammeovirga agarivorans</name>
    <dbReference type="NCBI Taxonomy" id="2726742"/>
    <lineage>
        <taxon>Bacteria</taxon>
        <taxon>Pseudomonadati</taxon>
        <taxon>Bacteroidota</taxon>
        <taxon>Cytophagia</taxon>
        <taxon>Cytophagales</taxon>
        <taxon>Flammeovirgaceae</taxon>
        <taxon>Flammeovirga</taxon>
    </lineage>
</organism>
<keyword evidence="2" id="KW-1185">Reference proteome</keyword>
<comment type="caution">
    <text evidence="1">The sequence shown here is derived from an EMBL/GenBank/DDBJ whole genome shotgun (WGS) entry which is preliminary data.</text>
</comment>
<reference evidence="1 2" key="1">
    <citation type="submission" date="2020-04" db="EMBL/GenBank/DDBJ databases">
        <title>Flammeovirga sp. SR4, a novel species isolated from seawater.</title>
        <authorList>
            <person name="Wang X."/>
        </authorList>
    </citation>
    <scope>NUCLEOTIDE SEQUENCE [LARGE SCALE GENOMIC DNA]</scope>
    <source>
        <strain evidence="1 2">SR4</strain>
    </source>
</reference>
<evidence type="ECO:0000313" key="1">
    <source>
        <dbReference type="EMBL" id="NLR94048.1"/>
    </source>
</evidence>
<protein>
    <submittedName>
        <fullName evidence="1">WYL domain-containing protein</fullName>
    </submittedName>
</protein>
<evidence type="ECO:0000313" key="2">
    <source>
        <dbReference type="Proteomes" id="UP000585050"/>
    </source>
</evidence>
<dbReference type="AlphaFoldDB" id="A0A7X8SPK5"/>
<dbReference type="Proteomes" id="UP000585050">
    <property type="component" value="Unassembled WGS sequence"/>
</dbReference>
<dbReference type="RefSeq" id="WP_168884760.1">
    <property type="nucleotide sequence ID" value="NZ_JABAIL010000009.1"/>
</dbReference>
<accession>A0A7X8SPK5</accession>
<dbReference type="EMBL" id="JABAIL010000009">
    <property type="protein sequence ID" value="NLR94048.1"/>
    <property type="molecule type" value="Genomic_DNA"/>
</dbReference>
<sequence length="292" mass="34394">MIQELSKYEYTVKELINKYEIKRSQIYNDFDTIKELLGPECFNKTTILGTRTFTYKLKPYYSIDIGNALTKKEQETILSLAYSSTSHEYRKHYDNIKRKIKSLTESNWAHVNSIIDKEFKVTNAITFGYRIKLIDYESPSSNKVKDYHLEPTALYDYNRRLHAYDLNSNKFKDFKITRAKAILITKEKCSLKDGYKPKFFDCFGFSCIKENEIQIQFEMTRLSANILKESYPDAIRSINHTQHEDFPYIFKGHIADYIGVGQFILSMPGKVRNIQPPTLIEHLITEKNKFLF</sequence>